<proteinExistence type="inferred from homology"/>
<evidence type="ECO:0000259" key="7">
    <source>
        <dbReference type="SMART" id="SM00919"/>
    </source>
</evidence>
<protein>
    <submittedName>
        <fullName evidence="9">NAD-dependent malic enzyme</fullName>
    </submittedName>
</protein>
<dbReference type="RefSeq" id="WP_114206683.1">
    <property type="nucleotide sequence ID" value="NZ_CP030840.1"/>
</dbReference>
<name>A0A2Z5FWE4_9BACT</name>
<feature type="binding site" evidence="5">
    <location>
        <position position="236"/>
    </location>
    <ligand>
        <name>a divalent metal cation</name>
        <dbReference type="ChEBI" id="CHEBI:60240"/>
    </ligand>
</feature>
<dbReference type="InterPro" id="IPR036291">
    <property type="entry name" value="NAD(P)-bd_dom_sf"/>
</dbReference>
<dbReference type="EMBL" id="CP030840">
    <property type="protein sequence ID" value="AXC11199.1"/>
    <property type="molecule type" value="Genomic_DNA"/>
</dbReference>
<dbReference type="AlphaFoldDB" id="A0A2Z5FWE4"/>
<dbReference type="PANTHER" id="PTHR23406:SF90">
    <property type="entry name" value="MALIC ENZYME-RELATED"/>
    <property type="match status" value="1"/>
</dbReference>
<feature type="active site" description="Proton donor" evidence="3">
    <location>
        <position position="164"/>
    </location>
</feature>
<keyword evidence="5 6" id="KW-0479">Metal-binding</keyword>
<feature type="binding site" evidence="4">
    <location>
        <position position="443"/>
    </location>
    <ligand>
        <name>(S)-malate</name>
        <dbReference type="ChEBI" id="CHEBI:15589"/>
    </ligand>
</feature>
<feature type="domain" description="Malic enzyme NAD-binding" evidence="7">
    <location>
        <begin position="260"/>
        <end position="509"/>
    </location>
</feature>
<evidence type="ECO:0000256" key="1">
    <source>
        <dbReference type="ARBA" id="ARBA00008785"/>
    </source>
</evidence>
<keyword evidence="2" id="KW-0560">Oxidoreductase</keyword>
<feature type="domain" description="Malic enzyme N-terminal" evidence="8">
    <location>
        <begin position="70"/>
        <end position="250"/>
    </location>
</feature>
<evidence type="ECO:0000256" key="4">
    <source>
        <dbReference type="PIRSR" id="PIRSR000106-2"/>
    </source>
</evidence>
<dbReference type="Gene3D" id="3.40.50.10380">
    <property type="entry name" value="Malic enzyme, N-terminal domain"/>
    <property type="match status" value="1"/>
</dbReference>
<dbReference type="KEGG" id="abas:ACPOL_1859"/>
<dbReference type="Proteomes" id="UP000253606">
    <property type="component" value="Chromosome"/>
</dbReference>
<dbReference type="SMART" id="SM00919">
    <property type="entry name" value="Malic_M"/>
    <property type="match status" value="1"/>
</dbReference>
<dbReference type="Pfam" id="PF00390">
    <property type="entry name" value="malic"/>
    <property type="match status" value="1"/>
</dbReference>
<feature type="binding site" evidence="4">
    <location>
        <position position="399"/>
    </location>
    <ligand>
        <name>(S)-malate</name>
        <dbReference type="ChEBI" id="CHEBI:15589"/>
    </ligand>
</feature>
<dbReference type="Pfam" id="PF03949">
    <property type="entry name" value="Malic_M"/>
    <property type="match status" value="1"/>
</dbReference>
<reference evidence="9 10" key="1">
    <citation type="journal article" date="2018" name="Front. Microbiol.">
        <title>Hydrolytic Capabilities as a Key to Environmental Success: Chitinolytic and Cellulolytic Acidobacteria From Acidic Sub-arctic Soils and Boreal Peatlands.</title>
        <authorList>
            <person name="Belova S.E."/>
            <person name="Ravin N.V."/>
            <person name="Pankratov T.A."/>
            <person name="Rakitin A.L."/>
            <person name="Ivanova A.A."/>
            <person name="Beletsky A.V."/>
            <person name="Mardanov A.V."/>
            <person name="Sinninghe Damste J.S."/>
            <person name="Dedysh S.N."/>
        </authorList>
    </citation>
    <scope>NUCLEOTIDE SEQUENCE [LARGE SCALE GENOMIC DNA]</scope>
    <source>
        <strain evidence="9 10">SBC82</strain>
    </source>
</reference>
<feature type="binding site" evidence="5">
    <location>
        <position position="235"/>
    </location>
    <ligand>
        <name>a divalent metal cation</name>
        <dbReference type="ChEBI" id="CHEBI:60240"/>
    </ligand>
</feature>
<dbReference type="GO" id="GO:0004473">
    <property type="term" value="F:malate dehydrogenase (decarboxylating) (NADP+) activity"/>
    <property type="evidence" value="ECO:0007669"/>
    <property type="project" value="TreeGrafter"/>
</dbReference>
<dbReference type="GO" id="GO:0046872">
    <property type="term" value="F:metal ion binding"/>
    <property type="evidence" value="ECO:0007669"/>
    <property type="project" value="UniProtKB-KW"/>
</dbReference>
<dbReference type="InterPro" id="IPR012301">
    <property type="entry name" value="Malic_N_dom"/>
</dbReference>
<dbReference type="GO" id="GO:0051287">
    <property type="term" value="F:NAD binding"/>
    <property type="evidence" value="ECO:0007669"/>
    <property type="project" value="InterPro"/>
</dbReference>
<dbReference type="GO" id="GO:0006108">
    <property type="term" value="P:malate metabolic process"/>
    <property type="evidence" value="ECO:0007669"/>
    <property type="project" value="TreeGrafter"/>
</dbReference>
<dbReference type="PANTHER" id="PTHR23406">
    <property type="entry name" value="MALIC ENZYME-RELATED"/>
    <property type="match status" value="1"/>
</dbReference>
<dbReference type="InterPro" id="IPR046346">
    <property type="entry name" value="Aminoacid_DH-like_N_sf"/>
</dbReference>
<dbReference type="PIRSF" id="PIRSF000106">
    <property type="entry name" value="ME"/>
    <property type="match status" value="1"/>
</dbReference>
<dbReference type="InterPro" id="IPR001891">
    <property type="entry name" value="Malic_OxRdtase"/>
</dbReference>
<keyword evidence="10" id="KW-1185">Reference proteome</keyword>
<dbReference type="NCBIfam" id="NF010052">
    <property type="entry name" value="PRK13529.1"/>
    <property type="match status" value="1"/>
</dbReference>
<dbReference type="InterPro" id="IPR037062">
    <property type="entry name" value="Malic_N_dom_sf"/>
</dbReference>
<evidence type="ECO:0000256" key="6">
    <source>
        <dbReference type="RuleBase" id="RU003427"/>
    </source>
</evidence>
<dbReference type="OrthoDB" id="3314528at2"/>
<evidence type="ECO:0000259" key="8">
    <source>
        <dbReference type="SMART" id="SM01274"/>
    </source>
</evidence>
<dbReference type="SMART" id="SM01274">
    <property type="entry name" value="malic"/>
    <property type="match status" value="1"/>
</dbReference>
<dbReference type="CDD" id="cd05312">
    <property type="entry name" value="NAD_bind_1_malic_enz"/>
    <property type="match status" value="1"/>
</dbReference>
<feature type="active site" description="Proton donor" evidence="3">
    <location>
        <position position="93"/>
    </location>
</feature>
<dbReference type="SUPFAM" id="SSF51735">
    <property type="entry name" value="NAD(P)-binding Rossmann-fold domains"/>
    <property type="match status" value="1"/>
</dbReference>
<dbReference type="InterPro" id="IPR012302">
    <property type="entry name" value="Malic_NAD-bd"/>
</dbReference>
<organism evidence="9 10">
    <name type="scientific">Acidisarcina polymorpha</name>
    <dbReference type="NCBI Taxonomy" id="2211140"/>
    <lineage>
        <taxon>Bacteria</taxon>
        <taxon>Pseudomonadati</taxon>
        <taxon>Acidobacteriota</taxon>
        <taxon>Terriglobia</taxon>
        <taxon>Terriglobales</taxon>
        <taxon>Acidobacteriaceae</taxon>
        <taxon>Acidisarcina</taxon>
    </lineage>
</organism>
<comment type="similarity">
    <text evidence="1 6">Belongs to the malic enzymes family.</text>
</comment>
<evidence type="ECO:0000313" key="9">
    <source>
        <dbReference type="EMBL" id="AXC11199.1"/>
    </source>
</evidence>
<evidence type="ECO:0000256" key="2">
    <source>
        <dbReference type="ARBA" id="ARBA00023002"/>
    </source>
</evidence>
<dbReference type="Gene3D" id="3.40.50.720">
    <property type="entry name" value="NAD(P)-binding Rossmann-like Domain"/>
    <property type="match status" value="1"/>
</dbReference>
<sequence length="540" mass="59298">MSDLAGVALLEDPKQNFGTAFTQKEREEKGLIGLLPPTMEKLEDQVKRCLFQLSKKNNDLEQYIYLTQLADDNRTLFYAVIATDPARFLKIVYDPTVGTACLEFGHIYRKPNGMYVSYDQRGKLKEVLKNWPVEDVRVICVSTGGRILGLGDLGANGMGIPIGKLQLYTACAAVHPDVLLPVLLDCGTDNEKLLADPLYLGLKQKRPTTDDLDAFVQEFVDAVLDRFPKCCIHFEDWKGADAIRLLARYVNQISCYNDDIQGTGSVTVAGLYNAMKIAKSNLKDQRVLFLGAGSAGIGIANMIVSAMKLEGLSEKEAQARISLFDLNGLLEPSRKDITPEQQKYVHDGEKPAKDLSEAIKALKPTVLIGVSTVKGTFTQQVIETMTQLNDRPVIFALSNPTDHAECTAEEAYKFSQGKAIYAAGVQFDPVDLNGKTLVPSQANNFYVFPAVGMAIVATEAKHVPDEIFIAAARAVADQVTEEQLDKGMLFPPQASVQATSHVTAVKSAQRIFELGLARIPKPDSVDKHVTMLEYKAEYPS</sequence>
<feature type="binding site" evidence="5">
    <location>
        <position position="259"/>
    </location>
    <ligand>
        <name>a divalent metal cation</name>
        <dbReference type="ChEBI" id="CHEBI:60240"/>
    </ligand>
</feature>
<dbReference type="FunFam" id="3.40.50.720:FF:000635">
    <property type="entry name" value="NADP-dependent malic enzyme"/>
    <property type="match status" value="1"/>
</dbReference>
<feature type="binding site" evidence="4">
    <location>
        <position position="146"/>
    </location>
    <ligand>
        <name>(S)-malate</name>
        <dbReference type="ChEBI" id="CHEBI:15589"/>
    </ligand>
</feature>
<evidence type="ECO:0000256" key="3">
    <source>
        <dbReference type="PIRSR" id="PIRSR000106-1"/>
    </source>
</evidence>
<dbReference type="SUPFAM" id="SSF53223">
    <property type="entry name" value="Aminoacid dehydrogenase-like, N-terminal domain"/>
    <property type="match status" value="1"/>
</dbReference>
<evidence type="ECO:0000313" key="10">
    <source>
        <dbReference type="Proteomes" id="UP000253606"/>
    </source>
</evidence>
<accession>A0A2Z5FWE4</accession>
<gene>
    <name evidence="9" type="ORF">ACPOL_1859</name>
</gene>
<comment type="cofactor">
    <cofactor evidence="5">
        <name>Mg(2+)</name>
        <dbReference type="ChEBI" id="CHEBI:18420"/>
    </cofactor>
    <cofactor evidence="5">
        <name>Mn(2+)</name>
        <dbReference type="ChEBI" id="CHEBI:29035"/>
    </cofactor>
    <text evidence="5">Divalent metal cations. Prefers magnesium or manganese.</text>
</comment>
<evidence type="ECO:0000256" key="5">
    <source>
        <dbReference type="PIRSR" id="PIRSR000106-3"/>
    </source>
</evidence>
<dbReference type="PRINTS" id="PR00072">
    <property type="entry name" value="MALOXRDTASE"/>
</dbReference>